<dbReference type="AlphaFoldDB" id="A0A6A3NN00"/>
<evidence type="ECO:0000313" key="6">
    <source>
        <dbReference type="Proteomes" id="UP000429607"/>
    </source>
</evidence>
<keyword evidence="2" id="KW-0732">Signal</keyword>
<feature type="signal peptide" evidence="2">
    <location>
        <begin position="1"/>
        <end position="22"/>
    </location>
</feature>
<protein>
    <recommendedName>
        <fullName evidence="9">Secreted protein</fullName>
    </recommendedName>
</protein>
<feature type="chain" id="PRO_5036165379" description="Secreted protein" evidence="2">
    <location>
        <begin position="23"/>
        <end position="89"/>
    </location>
</feature>
<organism evidence="4 6">
    <name type="scientific">Phytophthora rubi</name>
    <dbReference type="NCBI Taxonomy" id="129364"/>
    <lineage>
        <taxon>Eukaryota</taxon>
        <taxon>Sar</taxon>
        <taxon>Stramenopiles</taxon>
        <taxon>Oomycota</taxon>
        <taxon>Peronosporomycetes</taxon>
        <taxon>Peronosporales</taxon>
        <taxon>Peronosporaceae</taxon>
        <taxon>Phytophthora</taxon>
    </lineage>
</organism>
<keyword evidence="7" id="KW-1185">Reference proteome</keyword>
<evidence type="ECO:0008006" key="9">
    <source>
        <dbReference type="Google" id="ProtNLM"/>
    </source>
</evidence>
<feature type="region of interest" description="Disordered" evidence="1">
    <location>
        <begin position="54"/>
        <end position="75"/>
    </location>
</feature>
<evidence type="ECO:0000256" key="2">
    <source>
        <dbReference type="SAM" id="SignalP"/>
    </source>
</evidence>
<dbReference type="EMBL" id="QXFU01000517">
    <property type="protein sequence ID" value="KAE9031627.1"/>
    <property type="molecule type" value="Genomic_DNA"/>
</dbReference>
<proteinExistence type="predicted"/>
<evidence type="ECO:0000256" key="1">
    <source>
        <dbReference type="SAM" id="MobiDB-lite"/>
    </source>
</evidence>
<dbReference type="EMBL" id="QXFT01000288">
    <property type="protein sequence ID" value="KAE9348355.1"/>
    <property type="molecule type" value="Genomic_DNA"/>
</dbReference>
<evidence type="ECO:0000313" key="7">
    <source>
        <dbReference type="Proteomes" id="UP000434957"/>
    </source>
</evidence>
<gene>
    <name evidence="4" type="ORF">PR001_g6144</name>
    <name evidence="3" type="ORF">PR002_g9604</name>
    <name evidence="5" type="ORF">PR003_g6458</name>
</gene>
<evidence type="ECO:0000313" key="5">
    <source>
        <dbReference type="EMBL" id="KAE9348355.1"/>
    </source>
</evidence>
<evidence type="ECO:0000313" key="8">
    <source>
        <dbReference type="Proteomes" id="UP000435112"/>
    </source>
</evidence>
<name>A0A6A3NN00_9STRA</name>
<dbReference type="Proteomes" id="UP000434957">
    <property type="component" value="Unassembled WGS sequence"/>
</dbReference>
<dbReference type="EMBL" id="QXFV01000284">
    <property type="protein sequence ID" value="KAE9042576.1"/>
    <property type="molecule type" value="Genomic_DNA"/>
</dbReference>
<reference evidence="6 8" key="1">
    <citation type="submission" date="2018-09" db="EMBL/GenBank/DDBJ databases">
        <title>Genomic investigation of the strawberry pathogen Phytophthora fragariae indicates pathogenicity is determined by transcriptional variation in three key races.</title>
        <authorList>
            <person name="Adams T.M."/>
            <person name="Armitage A.D."/>
            <person name="Sobczyk M.K."/>
            <person name="Bates H.J."/>
            <person name="Dunwell J.M."/>
            <person name="Nellist C.F."/>
            <person name="Harrison R.J."/>
        </authorList>
    </citation>
    <scope>NUCLEOTIDE SEQUENCE [LARGE SCALE GENOMIC DNA]</scope>
    <source>
        <strain evidence="4 6">SCRP249</strain>
        <strain evidence="3 8">SCRP324</strain>
        <strain evidence="5 7">SCRP333</strain>
    </source>
</reference>
<evidence type="ECO:0000313" key="3">
    <source>
        <dbReference type="EMBL" id="KAE9031627.1"/>
    </source>
</evidence>
<comment type="caution">
    <text evidence="4">The sequence shown here is derived from an EMBL/GenBank/DDBJ whole genome shotgun (WGS) entry which is preliminary data.</text>
</comment>
<sequence length="89" mass="9835">MPSMIFSLHLVSSLLISPFSSSCELACCWPFSRRFTRLSRHLISAFCFSNSKRTADVDPNSSRRKERSSITSSCSAGVRLAPTALTSNM</sequence>
<accession>A0A6A3NN00</accession>
<dbReference type="Proteomes" id="UP000435112">
    <property type="component" value="Unassembled WGS sequence"/>
</dbReference>
<dbReference type="Proteomes" id="UP000429607">
    <property type="component" value="Unassembled WGS sequence"/>
</dbReference>
<evidence type="ECO:0000313" key="4">
    <source>
        <dbReference type="EMBL" id="KAE9042576.1"/>
    </source>
</evidence>